<dbReference type="OrthoDB" id="6157510at2759"/>
<evidence type="ECO:0000313" key="4">
    <source>
        <dbReference type="Proteomes" id="UP000076420"/>
    </source>
</evidence>
<organism evidence="3 4">
    <name type="scientific">Biomphalaria glabrata</name>
    <name type="common">Bloodfluke planorb</name>
    <name type="synonym">Freshwater snail</name>
    <dbReference type="NCBI Taxonomy" id="6526"/>
    <lineage>
        <taxon>Eukaryota</taxon>
        <taxon>Metazoa</taxon>
        <taxon>Spiralia</taxon>
        <taxon>Lophotrochozoa</taxon>
        <taxon>Mollusca</taxon>
        <taxon>Gastropoda</taxon>
        <taxon>Heterobranchia</taxon>
        <taxon>Euthyneura</taxon>
        <taxon>Panpulmonata</taxon>
        <taxon>Hygrophila</taxon>
        <taxon>Lymnaeoidea</taxon>
        <taxon>Planorbidae</taxon>
        <taxon>Biomphalaria</taxon>
    </lineage>
</organism>
<keyword evidence="2" id="KW-0472">Membrane</keyword>
<dbReference type="RefSeq" id="XP_013067619.2">
    <property type="nucleotide sequence ID" value="XM_013212165.2"/>
</dbReference>
<dbReference type="KEGG" id="bgt:106055743"/>
<keyword evidence="2" id="KW-0812">Transmembrane</keyword>
<keyword evidence="2" id="KW-1133">Transmembrane helix</keyword>
<dbReference type="Proteomes" id="UP000076420">
    <property type="component" value="Unassembled WGS sequence"/>
</dbReference>
<evidence type="ECO:0008006" key="5">
    <source>
        <dbReference type="Google" id="ProtNLM"/>
    </source>
</evidence>
<feature type="transmembrane region" description="Helical" evidence="2">
    <location>
        <begin position="180"/>
        <end position="203"/>
    </location>
</feature>
<accession>A0A2C9KVS1</accession>
<dbReference type="VEuPathDB" id="VectorBase:BGLAX_040395"/>
<feature type="region of interest" description="Disordered" evidence="1">
    <location>
        <begin position="89"/>
        <end position="132"/>
    </location>
</feature>
<name>A0A2C9KVS1_BIOGL</name>
<feature type="transmembrane region" description="Helical" evidence="2">
    <location>
        <begin position="215"/>
        <end position="236"/>
    </location>
</feature>
<dbReference type="EnsemblMetazoa" id="BGLB024125-RA">
    <property type="protein sequence ID" value="BGLB024125-PA"/>
    <property type="gene ID" value="BGLB024125"/>
</dbReference>
<reference evidence="3" key="1">
    <citation type="submission" date="2020-05" db="UniProtKB">
        <authorList>
            <consortium name="EnsemblMetazoa"/>
        </authorList>
    </citation>
    <scope>IDENTIFICATION</scope>
    <source>
        <strain evidence="3">BB02</strain>
    </source>
</reference>
<feature type="transmembrane region" description="Helical" evidence="2">
    <location>
        <begin position="256"/>
        <end position="282"/>
    </location>
</feature>
<evidence type="ECO:0000256" key="2">
    <source>
        <dbReference type="SAM" id="Phobius"/>
    </source>
</evidence>
<protein>
    <recommendedName>
        <fullName evidence="5">MARVEL domain-containing protein</fullName>
    </recommendedName>
</protein>
<evidence type="ECO:0000313" key="3">
    <source>
        <dbReference type="EnsemblMetazoa" id="BGLB024125-PA"/>
    </source>
</evidence>
<proteinExistence type="predicted"/>
<feature type="transmembrane region" description="Helical" evidence="2">
    <location>
        <begin position="150"/>
        <end position="168"/>
    </location>
</feature>
<dbReference type="VEuPathDB" id="VectorBase:BGLB024125"/>
<dbReference type="InterPro" id="IPR040350">
    <property type="entry name" value="TMEM272"/>
</dbReference>
<sequence length="317" mass="35108">MFFTTRLKSGFVRHVYTKDDVSKWHRDNVAIDVERPGVRSSVATISSTSPKPLLPPIGTATERIKRLLQPIIFSLNKIGASSVEAGDYSRVDEQRGSGKATGAALDGSGKQDDHSEILESTPNQPRRRRRVRRRGRQTVEYVFRGDNFNIIADVIIIITHTLLGSMYLNDCPAAPVLPVYLVTIGALTTVDLLSCILCRTLALQNWLDWTGVVDIASVFFSALSFLVFIAGCVSVFSLKSFSFEPSHRPRYCHPAIYYFTLSTISAFLLLVLFSCLALWVLYCLASYHVIGLHVNGTHQGVQGNPHRPLLVGTVVNV</sequence>
<gene>
    <name evidence="3" type="primary">106055743</name>
</gene>
<dbReference type="PANTHER" id="PTHR33444:SF7">
    <property type="entry name" value="TRANSMEMBRANE PROTEIN 272"/>
    <property type="match status" value="1"/>
</dbReference>
<evidence type="ECO:0000256" key="1">
    <source>
        <dbReference type="SAM" id="MobiDB-lite"/>
    </source>
</evidence>
<dbReference type="AlphaFoldDB" id="A0A2C9KVS1"/>
<dbReference type="PANTHER" id="PTHR33444">
    <property type="entry name" value="SI:DKEY-19B23.12-RELATED"/>
    <property type="match status" value="1"/>
</dbReference>